<reference evidence="3" key="1">
    <citation type="submission" date="2022-11" db="UniProtKB">
        <authorList>
            <consortium name="WormBaseParasite"/>
        </authorList>
    </citation>
    <scope>IDENTIFICATION</scope>
</reference>
<name>A0A914D2K5_9BILA</name>
<keyword evidence="2" id="KW-1185">Reference proteome</keyword>
<evidence type="ECO:0000313" key="2">
    <source>
        <dbReference type="Proteomes" id="UP000887540"/>
    </source>
</evidence>
<dbReference type="InterPro" id="IPR002018">
    <property type="entry name" value="CarbesteraseB"/>
</dbReference>
<dbReference type="AlphaFoldDB" id="A0A914D2K5"/>
<dbReference type="WBParaSite" id="ACRNAN_scaffold1800.g18688.t1">
    <property type="protein sequence ID" value="ACRNAN_scaffold1800.g18688.t1"/>
    <property type="gene ID" value="ACRNAN_scaffold1800.g18688"/>
</dbReference>
<dbReference type="SUPFAM" id="SSF53474">
    <property type="entry name" value="alpha/beta-Hydrolases"/>
    <property type="match status" value="1"/>
</dbReference>
<organism evidence="2 3">
    <name type="scientific">Acrobeloides nanus</name>
    <dbReference type="NCBI Taxonomy" id="290746"/>
    <lineage>
        <taxon>Eukaryota</taxon>
        <taxon>Metazoa</taxon>
        <taxon>Ecdysozoa</taxon>
        <taxon>Nematoda</taxon>
        <taxon>Chromadorea</taxon>
        <taxon>Rhabditida</taxon>
        <taxon>Tylenchina</taxon>
        <taxon>Cephalobomorpha</taxon>
        <taxon>Cephaloboidea</taxon>
        <taxon>Cephalobidae</taxon>
        <taxon>Acrobeloides</taxon>
    </lineage>
</organism>
<dbReference type="InterPro" id="IPR029058">
    <property type="entry name" value="AB_hydrolase_fold"/>
</dbReference>
<dbReference type="Proteomes" id="UP000887540">
    <property type="component" value="Unplaced"/>
</dbReference>
<protein>
    <submittedName>
        <fullName evidence="3">Carboxylesterase type B domain-containing protein</fullName>
    </submittedName>
</protein>
<feature type="domain" description="Carboxylesterase type B" evidence="1">
    <location>
        <begin position="32"/>
        <end position="154"/>
    </location>
</feature>
<sequence>MWNSGNYNPLKDCLYNMNVSDALKYNYGYADVPKNLAKKRTEKPMMIGSNRDEFWAFILAHTNISNFTKENSEDYLASKFANFFGSQTQQIIEVLENLYLEPSTTIDDHLAWVKMLDYICTAFFFTGGAAIDVELHLSNNNSNVFVYQFTYANRVAENTGYYRT</sequence>
<proteinExistence type="predicted"/>
<dbReference type="Pfam" id="PF00135">
    <property type="entry name" value="COesterase"/>
    <property type="match status" value="1"/>
</dbReference>
<evidence type="ECO:0000259" key="1">
    <source>
        <dbReference type="Pfam" id="PF00135"/>
    </source>
</evidence>
<evidence type="ECO:0000313" key="3">
    <source>
        <dbReference type="WBParaSite" id="ACRNAN_scaffold1800.g18688.t1"/>
    </source>
</evidence>
<dbReference type="Gene3D" id="3.40.50.1820">
    <property type="entry name" value="alpha/beta hydrolase"/>
    <property type="match status" value="1"/>
</dbReference>
<accession>A0A914D2K5</accession>